<comment type="caution">
    <text evidence="2">The sequence shown here is derived from an EMBL/GenBank/DDBJ whole genome shotgun (WGS) entry which is preliminary data.</text>
</comment>
<dbReference type="AlphaFoldDB" id="A0ABC8M7T1"/>
<evidence type="ECO:0000313" key="3">
    <source>
        <dbReference type="Proteomes" id="UP001642260"/>
    </source>
</evidence>
<protein>
    <recommendedName>
        <fullName evidence="4">Microtubule-binding protein TANGLED</fullName>
    </recommendedName>
</protein>
<feature type="compositionally biased region" description="Polar residues" evidence="1">
    <location>
        <begin position="333"/>
        <end position="348"/>
    </location>
</feature>
<name>A0ABC8M7T1_ERUVS</name>
<keyword evidence="3" id="KW-1185">Reference proteome</keyword>
<proteinExistence type="predicted"/>
<evidence type="ECO:0000256" key="1">
    <source>
        <dbReference type="SAM" id="MobiDB-lite"/>
    </source>
</evidence>
<dbReference type="PANTHER" id="PTHR35728">
    <property type="entry name" value="MICROTUBULE-BINDING PROTEIN TANGLED-RELATED"/>
    <property type="match status" value="1"/>
</dbReference>
<dbReference type="EMBL" id="CAKOAT010995558">
    <property type="protein sequence ID" value="CAH8392391.1"/>
    <property type="molecule type" value="Genomic_DNA"/>
</dbReference>
<dbReference type="Proteomes" id="UP001642260">
    <property type="component" value="Unassembled WGS sequence"/>
</dbReference>
<accession>A0ABC8M7T1</accession>
<reference evidence="2 3" key="1">
    <citation type="submission" date="2022-03" db="EMBL/GenBank/DDBJ databases">
        <authorList>
            <person name="Macdonald S."/>
            <person name="Ahmed S."/>
            <person name="Newling K."/>
        </authorList>
    </citation>
    <scope>NUCLEOTIDE SEQUENCE [LARGE SCALE GENOMIC DNA]</scope>
</reference>
<dbReference type="InterPro" id="IPR044709">
    <property type="entry name" value="TAN1"/>
</dbReference>
<organism evidence="2 3">
    <name type="scientific">Eruca vesicaria subsp. sativa</name>
    <name type="common">Garden rocket</name>
    <name type="synonym">Eruca sativa</name>
    <dbReference type="NCBI Taxonomy" id="29727"/>
    <lineage>
        <taxon>Eukaryota</taxon>
        <taxon>Viridiplantae</taxon>
        <taxon>Streptophyta</taxon>
        <taxon>Embryophyta</taxon>
        <taxon>Tracheophyta</taxon>
        <taxon>Spermatophyta</taxon>
        <taxon>Magnoliopsida</taxon>
        <taxon>eudicotyledons</taxon>
        <taxon>Gunneridae</taxon>
        <taxon>Pentapetalae</taxon>
        <taxon>rosids</taxon>
        <taxon>malvids</taxon>
        <taxon>Brassicales</taxon>
        <taxon>Brassicaceae</taxon>
        <taxon>Brassiceae</taxon>
        <taxon>Eruca</taxon>
    </lineage>
</organism>
<feature type="region of interest" description="Disordered" evidence="1">
    <location>
        <begin position="362"/>
        <end position="382"/>
    </location>
</feature>
<dbReference type="PANTHER" id="PTHR35728:SF2">
    <property type="entry name" value="MICROTUBULE-BINDING PROTEIN TANGLED"/>
    <property type="match status" value="1"/>
</dbReference>
<feature type="region of interest" description="Disordered" evidence="1">
    <location>
        <begin position="261"/>
        <end position="348"/>
    </location>
</feature>
<gene>
    <name evidence="2" type="ORF">ERUC_LOCUS44874</name>
</gene>
<evidence type="ECO:0008006" key="4">
    <source>
        <dbReference type="Google" id="ProtNLM"/>
    </source>
</evidence>
<sequence>MVARTPQKQRKVAMVVAPPLNSELLRETINKVDKCMERLQELQYTIAGGNKVVSGVNLSPRSTRTYLKTSLRCKQETLRIKNATNKKSPIGKFPASSPGDWRKMSLPAMLLGETVNEILQASQVTKDIVDALAPKKSRNSRRSIIPEEDDSPKTPETHQKSREQNPETTVSSNIKARRKKEKQNKRSEPTSPRARSRIVFKIVSPQTKVEKVQHLANRVSPKHKPWVKKAVLFPNPLFIAGSSTQQAKFSRTMSPVIARSKNTKKESPHKFLIKSPTKSPAKFQVRIKSPPKVSVSPNRNGSNLARKSPLRSASLGKKSPTKLSAAGKLRRSFTPTRNGSNVSRKTSISPKRVTLQAFISPARNGDLGRKSPKALISPNNKTQKLSTAAKLRRSFSPSRLAMRLVSPMKTRRSVGRCGDDDEMGMKVSGLRQRPVIVPKRFSMGRIS</sequence>
<evidence type="ECO:0000313" key="2">
    <source>
        <dbReference type="EMBL" id="CAH8392391.1"/>
    </source>
</evidence>
<feature type="compositionally biased region" description="Basic and acidic residues" evidence="1">
    <location>
        <begin position="151"/>
        <end position="165"/>
    </location>
</feature>
<feature type="region of interest" description="Disordered" evidence="1">
    <location>
        <begin position="132"/>
        <end position="198"/>
    </location>
</feature>
<feature type="compositionally biased region" description="Polar residues" evidence="1">
    <location>
        <begin position="295"/>
        <end position="305"/>
    </location>
</feature>